<feature type="region of interest" description="Disordered" evidence="2">
    <location>
        <begin position="1"/>
        <end position="25"/>
    </location>
</feature>
<reference evidence="3 4" key="2">
    <citation type="submission" date="2018-11" db="EMBL/GenBank/DDBJ databases">
        <authorList>
            <consortium name="Pathogen Informatics"/>
        </authorList>
    </citation>
    <scope>NUCLEOTIDE SEQUENCE [LARGE SCALE GENOMIC DNA]</scope>
    <source>
        <strain evidence="3 4">Egypt</strain>
    </source>
</reference>
<proteinExistence type="predicted"/>
<gene>
    <name evidence="3" type="ORF">ECPE_LOCUS14381</name>
</gene>
<accession>A0A183B595</accession>
<feature type="region of interest" description="Disordered" evidence="2">
    <location>
        <begin position="125"/>
        <end position="187"/>
    </location>
</feature>
<evidence type="ECO:0000256" key="2">
    <source>
        <dbReference type="SAM" id="MobiDB-lite"/>
    </source>
</evidence>
<dbReference type="AlphaFoldDB" id="A0A183B595"/>
<feature type="coiled-coil region" evidence="1">
    <location>
        <begin position="459"/>
        <end position="486"/>
    </location>
</feature>
<feature type="region of interest" description="Disordered" evidence="2">
    <location>
        <begin position="804"/>
        <end position="840"/>
    </location>
</feature>
<evidence type="ECO:0000313" key="5">
    <source>
        <dbReference type="WBParaSite" id="ECPE_0001442001-mRNA-1"/>
    </source>
</evidence>
<feature type="compositionally biased region" description="Acidic residues" evidence="2">
    <location>
        <begin position="77"/>
        <end position="88"/>
    </location>
</feature>
<dbReference type="EMBL" id="UZAN01057431">
    <property type="protein sequence ID" value="VDP91653.1"/>
    <property type="molecule type" value="Genomic_DNA"/>
</dbReference>
<evidence type="ECO:0000313" key="4">
    <source>
        <dbReference type="Proteomes" id="UP000272942"/>
    </source>
</evidence>
<dbReference type="Proteomes" id="UP000272942">
    <property type="component" value="Unassembled WGS sequence"/>
</dbReference>
<reference evidence="5" key="1">
    <citation type="submission" date="2016-06" db="UniProtKB">
        <authorList>
            <consortium name="WormBaseParasite"/>
        </authorList>
    </citation>
    <scope>IDENTIFICATION</scope>
</reference>
<dbReference type="WBParaSite" id="ECPE_0001442001-mRNA-1">
    <property type="protein sequence ID" value="ECPE_0001442001-mRNA-1"/>
    <property type="gene ID" value="ECPE_0001442001"/>
</dbReference>
<keyword evidence="4" id="KW-1185">Reference proteome</keyword>
<dbReference type="OrthoDB" id="250836at2759"/>
<evidence type="ECO:0000256" key="1">
    <source>
        <dbReference type="SAM" id="Coils"/>
    </source>
</evidence>
<protein>
    <submittedName>
        <fullName evidence="5">BZIP domain-containing protein</fullName>
    </submittedName>
</protein>
<feature type="region of interest" description="Disordered" evidence="2">
    <location>
        <begin position="287"/>
        <end position="307"/>
    </location>
</feature>
<feature type="region of interest" description="Disordered" evidence="2">
    <location>
        <begin position="47"/>
        <end position="88"/>
    </location>
</feature>
<feature type="compositionally biased region" description="Polar residues" evidence="2">
    <location>
        <begin position="1"/>
        <end position="20"/>
    </location>
</feature>
<sequence>MQIPSYQSAVGLTCSNQSRPDMSKHEIGFNEESAYSVYDSAGRYASVKRRAQMRPTASKRYEYPPKRRNAPLPQALVEDDDDEDGDAFDDIESAASLQASPEVTPPYSMPLKFSKHADHVDVSYMPHIDDSRPPSCETSPSDALFEPRTYRAARRLLGSSGTSDSASQRFDRKADETKLRAEQPLQQSASLYSLDGSSRRVFDDTSGLRTDRASVVLSKTQNPIVAVRPRRACSVDSRPSTDTDSASVRVRRSSSYPALNNTGASHQFYWSQEAINSGSCRRRRGVDEVPSEASASSGSMVEHLDSDRNREFSDTVNELDFSNRSVSSRRIRRLRRVAHVPVLTGNQDNLSRIYRGKANLKFRNSSVLKKSMRLRAEVRPQLTASPDSVLTEDYSGHDDVDDMDTEYYDDDLFDMADAEHSTKSSRTQSNKPLTARCSARCSPGSFTRTGFPTASMRQQHALKAENARLRRKLSDLMRQRGDLRAANEILLQQNARLRHSSKRVSAVARMAESATKIIEAHNKSQLVQSAPQTLSAPVYRTSGTVAVVAAQQQQTNTPPLGGVYVSSPTASNSQQAPHAVAALSGPNSLFPSAVVASAVPGTAIALPSHQPLTTVQIQSSSETMVPTSVSTQTPMIHQHNESLTPQPSLTSFYQHPLGHPLGTLSASIASVAHTNLAPVSSAIQVCHYPAPSGGTMYPSVPHAAAATPGMVPVGTPNAVTLVLGQAPPAAYAPIGPQGPPGLHLTSNLKTESASVGSVSQLSYPFPGPSAVLTPVPQCPPTCSLASPDVLGNSASLSLASAPSNNLIETNSGTPPQAPDYSPHSVTNRNVTRREKRSKVH</sequence>
<name>A0A183B595_9TREM</name>
<evidence type="ECO:0000313" key="3">
    <source>
        <dbReference type="EMBL" id="VDP91653.1"/>
    </source>
</evidence>
<feature type="compositionally biased region" description="Polar residues" evidence="2">
    <location>
        <begin position="159"/>
        <end position="168"/>
    </location>
</feature>
<keyword evidence="1" id="KW-0175">Coiled coil</keyword>
<organism evidence="5">
    <name type="scientific">Echinostoma caproni</name>
    <dbReference type="NCBI Taxonomy" id="27848"/>
    <lineage>
        <taxon>Eukaryota</taxon>
        <taxon>Metazoa</taxon>
        <taxon>Spiralia</taxon>
        <taxon>Lophotrochozoa</taxon>
        <taxon>Platyhelminthes</taxon>
        <taxon>Trematoda</taxon>
        <taxon>Digenea</taxon>
        <taxon>Plagiorchiida</taxon>
        <taxon>Echinostomata</taxon>
        <taxon>Echinostomatoidea</taxon>
        <taxon>Echinostomatidae</taxon>
        <taxon>Echinostoma</taxon>
    </lineage>
</organism>
<feature type="compositionally biased region" description="Basic and acidic residues" evidence="2">
    <location>
        <begin position="169"/>
        <end position="181"/>
    </location>
</feature>
<feature type="region of interest" description="Disordered" evidence="2">
    <location>
        <begin position="229"/>
        <end position="249"/>
    </location>
</feature>